<proteinExistence type="predicted"/>
<gene>
    <name evidence="2" type="ORF">ERS852407_00629</name>
</gene>
<sequence length="400" mass="44589">MHSIDLEKKTAAALEKPPLSRTVVMRACGRLAGLLTGGAYDGEIRERGLEKLPTRERICQAASFLREDTLERRVKTELLGLQNRFLMPLGVLMHVTAGNMTGIGAYSVLEGLLAGNINLLKLSSEDDGLSVFLLQELIRIEPVLADYIYTFRIPSGDRERLLKLLTLSDGVCTWGGDEAIRGIRSLAPAGTKLIEWGHRISFAYVTEAGRSNGEALQAIADHMVRTSQLLCSSCQGIYVEAEGREAVDFSRRFLRLLEHSYEEYGNKEVGFRGCSTIRIYQKELESAMTGERIFRGRGVSVTLSEEPGLQLSLMYGSCWVKPMNREKLVKTLRKDRGRLQTARLVCLEEEETELVRMLAGAGVNRILTGRDKEAGEPFGSHDGEYPLIRYSRIIETDVSL</sequence>
<dbReference type="Proteomes" id="UP000095651">
    <property type="component" value="Unassembled WGS sequence"/>
</dbReference>
<evidence type="ECO:0000256" key="1">
    <source>
        <dbReference type="ARBA" id="ARBA00022857"/>
    </source>
</evidence>
<accession>A0A173Y3H9</accession>
<dbReference type="RefSeq" id="WP_055652948.1">
    <property type="nucleotide sequence ID" value="NZ_CABIXC010000001.1"/>
</dbReference>
<protein>
    <submittedName>
        <fullName evidence="2">Acyl-CoA reductase</fullName>
    </submittedName>
</protein>
<organism evidence="2 3">
    <name type="scientific">Hungatella hathewayi</name>
    <dbReference type="NCBI Taxonomy" id="154046"/>
    <lineage>
        <taxon>Bacteria</taxon>
        <taxon>Bacillati</taxon>
        <taxon>Bacillota</taxon>
        <taxon>Clostridia</taxon>
        <taxon>Lachnospirales</taxon>
        <taxon>Lachnospiraceae</taxon>
        <taxon>Hungatella</taxon>
    </lineage>
</organism>
<dbReference type="Pfam" id="PF05893">
    <property type="entry name" value="LuxC"/>
    <property type="match status" value="1"/>
</dbReference>
<evidence type="ECO:0000313" key="3">
    <source>
        <dbReference type="Proteomes" id="UP000095651"/>
    </source>
</evidence>
<keyword evidence="1" id="KW-0521">NADP</keyword>
<dbReference type="InterPro" id="IPR008670">
    <property type="entry name" value="CoA_reduct_LuxC"/>
</dbReference>
<dbReference type="GO" id="GO:0003995">
    <property type="term" value="F:acyl-CoA dehydrogenase activity"/>
    <property type="evidence" value="ECO:0007669"/>
    <property type="project" value="InterPro"/>
</dbReference>
<dbReference type="EMBL" id="CYZE01000001">
    <property type="protein sequence ID" value="CUN58459.1"/>
    <property type="molecule type" value="Genomic_DNA"/>
</dbReference>
<dbReference type="GO" id="GO:0008218">
    <property type="term" value="P:bioluminescence"/>
    <property type="evidence" value="ECO:0007669"/>
    <property type="project" value="InterPro"/>
</dbReference>
<dbReference type="AlphaFoldDB" id="A0A173Y3H9"/>
<name>A0A173Y3H9_9FIRM</name>
<dbReference type="SUPFAM" id="SSF53720">
    <property type="entry name" value="ALDH-like"/>
    <property type="match status" value="1"/>
</dbReference>
<evidence type="ECO:0000313" key="2">
    <source>
        <dbReference type="EMBL" id="CUN58459.1"/>
    </source>
</evidence>
<reference evidence="2 3" key="1">
    <citation type="submission" date="2015-09" db="EMBL/GenBank/DDBJ databases">
        <authorList>
            <consortium name="Pathogen Informatics"/>
        </authorList>
    </citation>
    <scope>NUCLEOTIDE SEQUENCE [LARGE SCALE GENOMIC DNA]</scope>
    <source>
        <strain evidence="2 3">2789STDY5608850</strain>
    </source>
</reference>
<dbReference type="InterPro" id="IPR016161">
    <property type="entry name" value="Ald_DH/histidinol_DH"/>
</dbReference>